<sequence>MKRLATAALPLLLAGCVTASPDGGLGPAADVARAELGQSVTKIATPEDAAAASAAVDAALARPLSAEDAVRVALLNNRGLQAAYNELGISEAAYIQASLPANPRVSISKLDGGFDLEVEKKLLVSLTSLLTLPARREIGGDRFHAAQMRAAEATLRLAAETRRQHHRAVAARQLVATLAEAKATTDAVAELARKLGETGGLNKLDQARDFAFAAEVDAQLARARLNERLERERLTRLLGLWGRQAEFRLPAALPPLPQRLRAEREIEAQALARRVDLQAARLELDALAKSLGLTQATRFVRDVDLVGTSKYDRARVVNDDGSVQRETAKTRGLEIEFEIPIFDFGQARAMEAEQRYMQAANLLAEKAVNVRSEAREAYMAWRGAWDIARHVQTRVLPLRRQIQDESLLHYSGMLADVTALVADARARILAQAQAVETLRDFWIADADLRAALAGGGTSGGTPSGGATQAAADAGGH</sequence>
<dbReference type="SUPFAM" id="SSF56954">
    <property type="entry name" value="Outer membrane efflux proteins (OEP)"/>
    <property type="match status" value="1"/>
</dbReference>
<reference evidence="4 5" key="1">
    <citation type="submission" date="2022-07" db="EMBL/GenBank/DDBJ databases">
        <authorList>
            <person name="Li W.-J."/>
            <person name="Deng Q.-Q."/>
        </authorList>
    </citation>
    <scope>NUCLEOTIDE SEQUENCE [LARGE SCALE GENOMIC DNA]</scope>
    <source>
        <strain evidence="4 5">SYSU M60028</strain>
    </source>
</reference>
<accession>A0ABT1LJG2</accession>
<keyword evidence="3" id="KW-0732">Signal</keyword>
<evidence type="ECO:0000256" key="2">
    <source>
        <dbReference type="SAM" id="MobiDB-lite"/>
    </source>
</evidence>
<evidence type="ECO:0000256" key="3">
    <source>
        <dbReference type="SAM" id="SignalP"/>
    </source>
</evidence>
<dbReference type="Proteomes" id="UP001205890">
    <property type="component" value="Unassembled WGS sequence"/>
</dbReference>
<feature type="region of interest" description="Disordered" evidence="2">
    <location>
        <begin position="455"/>
        <end position="476"/>
    </location>
</feature>
<dbReference type="PANTHER" id="PTHR30203:SF24">
    <property type="entry name" value="BLR4935 PROTEIN"/>
    <property type="match status" value="1"/>
</dbReference>
<dbReference type="Pfam" id="PF02321">
    <property type="entry name" value="OEP"/>
    <property type="match status" value="1"/>
</dbReference>
<dbReference type="InterPro" id="IPR010131">
    <property type="entry name" value="MdtP/NodT-like"/>
</dbReference>
<gene>
    <name evidence="4" type="ORF">NK718_17790</name>
</gene>
<comment type="caution">
    <text evidence="4">The sequence shown here is derived from an EMBL/GenBank/DDBJ whole genome shotgun (WGS) entry which is preliminary data.</text>
</comment>
<dbReference type="InterPro" id="IPR003423">
    <property type="entry name" value="OMP_efflux"/>
</dbReference>
<evidence type="ECO:0000313" key="4">
    <source>
        <dbReference type="EMBL" id="MCP8940383.1"/>
    </source>
</evidence>
<dbReference type="PROSITE" id="PS51257">
    <property type="entry name" value="PROKAR_LIPOPROTEIN"/>
    <property type="match status" value="1"/>
</dbReference>
<proteinExistence type="inferred from homology"/>
<feature type="signal peptide" evidence="3">
    <location>
        <begin position="1"/>
        <end position="19"/>
    </location>
</feature>
<feature type="chain" id="PRO_5046546403" evidence="3">
    <location>
        <begin position="20"/>
        <end position="476"/>
    </location>
</feature>
<dbReference type="RefSeq" id="WP_254745038.1">
    <property type="nucleotide sequence ID" value="NZ_JANCLU010000020.1"/>
</dbReference>
<evidence type="ECO:0000313" key="5">
    <source>
        <dbReference type="Proteomes" id="UP001205890"/>
    </source>
</evidence>
<keyword evidence="5" id="KW-1185">Reference proteome</keyword>
<name>A0ABT1LJG2_9HYPH</name>
<evidence type="ECO:0000256" key="1">
    <source>
        <dbReference type="ARBA" id="ARBA00007613"/>
    </source>
</evidence>
<protein>
    <submittedName>
        <fullName evidence="4">TolC family protein</fullName>
    </submittedName>
</protein>
<comment type="similarity">
    <text evidence="1">Belongs to the outer membrane factor (OMF) (TC 1.B.17) family.</text>
</comment>
<dbReference type="Gene3D" id="1.20.1600.10">
    <property type="entry name" value="Outer membrane efflux proteins (OEP)"/>
    <property type="match status" value="1"/>
</dbReference>
<organism evidence="4 5">
    <name type="scientific">Alsobacter ponti</name>
    <dbReference type="NCBI Taxonomy" id="2962936"/>
    <lineage>
        <taxon>Bacteria</taxon>
        <taxon>Pseudomonadati</taxon>
        <taxon>Pseudomonadota</taxon>
        <taxon>Alphaproteobacteria</taxon>
        <taxon>Hyphomicrobiales</taxon>
        <taxon>Alsobacteraceae</taxon>
        <taxon>Alsobacter</taxon>
    </lineage>
</organism>
<dbReference type="EMBL" id="JANCLU010000020">
    <property type="protein sequence ID" value="MCP8940383.1"/>
    <property type="molecule type" value="Genomic_DNA"/>
</dbReference>
<dbReference type="PANTHER" id="PTHR30203">
    <property type="entry name" value="OUTER MEMBRANE CATION EFFLUX PROTEIN"/>
    <property type="match status" value="1"/>
</dbReference>
<feature type="compositionally biased region" description="Low complexity" evidence="2">
    <location>
        <begin position="464"/>
        <end position="476"/>
    </location>
</feature>